<feature type="transmembrane region" description="Helical" evidence="2">
    <location>
        <begin position="101"/>
        <end position="121"/>
    </location>
</feature>
<dbReference type="EMBL" id="JACHBR010000001">
    <property type="protein sequence ID" value="MBB5625067.1"/>
    <property type="molecule type" value="Genomic_DNA"/>
</dbReference>
<gene>
    <name evidence="3" type="ORF">BJ981_000766</name>
</gene>
<protein>
    <recommendedName>
        <fullName evidence="5">DUF2637 domain-containing protein</fullName>
    </recommendedName>
</protein>
<feature type="compositionally biased region" description="Low complexity" evidence="1">
    <location>
        <begin position="385"/>
        <end position="399"/>
    </location>
</feature>
<feature type="compositionally biased region" description="Basic and acidic residues" evidence="1">
    <location>
        <begin position="223"/>
        <end position="236"/>
    </location>
</feature>
<dbReference type="InterPro" id="IPR021235">
    <property type="entry name" value="DUF2637"/>
</dbReference>
<reference evidence="3 4" key="1">
    <citation type="submission" date="2020-08" db="EMBL/GenBank/DDBJ databases">
        <title>Sequencing the genomes of 1000 actinobacteria strains.</title>
        <authorList>
            <person name="Klenk H.-P."/>
        </authorList>
    </citation>
    <scope>NUCLEOTIDE SEQUENCE [LARGE SCALE GENOMIC DNA]</scope>
    <source>
        <strain evidence="3 4">DSM 45790</strain>
    </source>
</reference>
<evidence type="ECO:0000256" key="2">
    <source>
        <dbReference type="SAM" id="Phobius"/>
    </source>
</evidence>
<name>A0A7W8Z0G0_9ACTN</name>
<evidence type="ECO:0000313" key="3">
    <source>
        <dbReference type="EMBL" id="MBB5625067.1"/>
    </source>
</evidence>
<feature type="compositionally biased region" description="Basic and acidic residues" evidence="1">
    <location>
        <begin position="343"/>
        <end position="356"/>
    </location>
</feature>
<feature type="transmembrane region" description="Helical" evidence="2">
    <location>
        <begin position="40"/>
        <end position="60"/>
    </location>
</feature>
<keyword evidence="2" id="KW-0472">Membrane</keyword>
<feature type="compositionally biased region" description="Basic and acidic residues" evidence="1">
    <location>
        <begin position="367"/>
        <end position="384"/>
    </location>
</feature>
<feature type="transmembrane region" description="Helical" evidence="2">
    <location>
        <begin position="72"/>
        <end position="95"/>
    </location>
</feature>
<feature type="region of interest" description="Disordered" evidence="1">
    <location>
        <begin position="137"/>
        <end position="410"/>
    </location>
</feature>
<evidence type="ECO:0000256" key="1">
    <source>
        <dbReference type="SAM" id="MobiDB-lite"/>
    </source>
</evidence>
<dbReference type="Pfam" id="PF10935">
    <property type="entry name" value="DUF2637"/>
    <property type="match status" value="1"/>
</dbReference>
<dbReference type="Proteomes" id="UP000588112">
    <property type="component" value="Unassembled WGS sequence"/>
</dbReference>
<keyword evidence="2" id="KW-1133">Transmembrane helix</keyword>
<proteinExistence type="predicted"/>
<accession>A0A7W8Z0G0</accession>
<dbReference type="AlphaFoldDB" id="A0A7W8Z0G0"/>
<feature type="compositionally biased region" description="Basic and acidic residues" evidence="1">
    <location>
        <begin position="246"/>
        <end position="263"/>
    </location>
</feature>
<keyword evidence="4" id="KW-1185">Reference proteome</keyword>
<sequence length="410" mass="43132">MGTAVAALAVAGLAATACVLSFEPIRSLAVTGGARADFAYLYPAGFDALLAIALISVLLLRPARLLVRAQAMAILVLLIVAAAAANIAVATGTVIEPGRATVPVAVAPWVMFVIGLWLFLLPARRFPAYETAQAPPAERDIVPFGGEERDPELAPPLETASPAAAHPARDHGHATAAAEPDEPEVTPVVPPTPAPETPTVDELPPLREDDRLDDLQDDAADAGDAHKADDQHDGPRETGPLETGGDDPHGQDGPEHDGPEHGGPEQGGPEHGGPEHVVPPPEPEQRLVPQPRPGAAGGPPERSPDRPVRWGDLVRPASGDVLVHPLPKPSERDLGDTQPYPHVTDRDEPRDRKQEQEQEQDTQPYPHLREDALPGTGARDEAPEAGRPPYGGAAAPPSGRMRSTPLPPEE</sequence>
<dbReference type="RefSeq" id="WP_184608341.1">
    <property type="nucleotide sequence ID" value="NZ_BOOS01000078.1"/>
</dbReference>
<feature type="compositionally biased region" description="Basic and acidic residues" evidence="1">
    <location>
        <begin position="137"/>
        <end position="152"/>
    </location>
</feature>
<feature type="compositionally biased region" description="Basic and acidic residues" evidence="1">
    <location>
        <begin position="204"/>
        <end position="214"/>
    </location>
</feature>
<evidence type="ECO:0000313" key="4">
    <source>
        <dbReference type="Proteomes" id="UP000588112"/>
    </source>
</evidence>
<keyword evidence="2" id="KW-0812">Transmembrane</keyword>
<organism evidence="3 4">
    <name type="scientific">Sphaerisporangium krabiense</name>
    <dbReference type="NCBI Taxonomy" id="763782"/>
    <lineage>
        <taxon>Bacteria</taxon>
        <taxon>Bacillati</taxon>
        <taxon>Actinomycetota</taxon>
        <taxon>Actinomycetes</taxon>
        <taxon>Streptosporangiales</taxon>
        <taxon>Streptosporangiaceae</taxon>
        <taxon>Sphaerisporangium</taxon>
    </lineage>
</organism>
<evidence type="ECO:0008006" key="5">
    <source>
        <dbReference type="Google" id="ProtNLM"/>
    </source>
</evidence>
<comment type="caution">
    <text evidence="3">The sequence shown here is derived from an EMBL/GenBank/DDBJ whole genome shotgun (WGS) entry which is preliminary data.</text>
</comment>